<organism evidence="2 3">
    <name type="scientific">Tanacetum coccineum</name>
    <dbReference type="NCBI Taxonomy" id="301880"/>
    <lineage>
        <taxon>Eukaryota</taxon>
        <taxon>Viridiplantae</taxon>
        <taxon>Streptophyta</taxon>
        <taxon>Embryophyta</taxon>
        <taxon>Tracheophyta</taxon>
        <taxon>Spermatophyta</taxon>
        <taxon>Magnoliopsida</taxon>
        <taxon>eudicotyledons</taxon>
        <taxon>Gunneridae</taxon>
        <taxon>Pentapetalae</taxon>
        <taxon>asterids</taxon>
        <taxon>campanulids</taxon>
        <taxon>Asterales</taxon>
        <taxon>Asteraceae</taxon>
        <taxon>Asteroideae</taxon>
        <taxon>Anthemideae</taxon>
        <taxon>Anthemidinae</taxon>
        <taxon>Tanacetum</taxon>
    </lineage>
</organism>
<feature type="compositionally biased region" description="Acidic residues" evidence="1">
    <location>
        <begin position="294"/>
        <end position="306"/>
    </location>
</feature>
<protein>
    <submittedName>
        <fullName evidence="2">Uncharacterized protein</fullName>
    </submittedName>
</protein>
<sequence length="505" mass="56481">MNQEQIQQAALDQALVSIDDQVKISSRNMRIDPTKQKEATYQVVLDILKLSPCYDAFLITSDVPQIYMHQFWFTIAKNKNSSLYQVPNKEFVAPPPHDAPVTFLKQLGYKGSLDLISDIYNSLINTIKDDGVMGKLKFVSKGEDEQKYGMSIPDLMMNDEIKNFDAYLTYLALSTNSELPKVGKGKGKGKGKGPMAQKKADTPAPKGKKSTLKKKSSITADDNILPNPDESLKLTNDEISNETDDKEEGRLIRRRPTGVERLRHSQVSDQADEEIADEEQTDAEHDAKVKDKEEVADEETDDEEIANEEKDNKEITDTNKANEEIADAEKVNAEKTKEEKVDEEQSRDEQADKDDQAKDDHVEDNQARDLISVTHNEKPEFPPLSSSLSMSSDYGNQFFNVSSDISLVRTIKEHADTEIKSMLDVPVQHDIPPVQQTPLLDVLISVIPEQTIPSPSKTPPTTEVQATTVSETDPSLTVLQRISELEKKVAELSKVNHADVIEESV</sequence>
<comment type="caution">
    <text evidence="2">The sequence shown here is derived from an EMBL/GenBank/DDBJ whole genome shotgun (WGS) entry which is preliminary data.</text>
</comment>
<feature type="compositionally biased region" description="Basic and acidic residues" evidence="1">
    <location>
        <begin position="247"/>
        <end position="263"/>
    </location>
</feature>
<feature type="compositionally biased region" description="Basic and acidic residues" evidence="1">
    <location>
        <begin position="307"/>
        <end position="367"/>
    </location>
</feature>
<feature type="compositionally biased region" description="Low complexity" evidence="1">
    <location>
        <begin position="451"/>
        <end position="462"/>
    </location>
</feature>
<gene>
    <name evidence="2" type="ORF">Tco_0703217</name>
</gene>
<name>A0ABQ4XYR0_9ASTR</name>
<reference evidence="2" key="1">
    <citation type="journal article" date="2022" name="Int. J. Mol. Sci.">
        <title>Draft Genome of Tanacetum Coccineum: Genomic Comparison of Closely Related Tanacetum-Family Plants.</title>
        <authorList>
            <person name="Yamashiro T."/>
            <person name="Shiraishi A."/>
            <person name="Nakayama K."/>
            <person name="Satake H."/>
        </authorList>
    </citation>
    <scope>NUCLEOTIDE SEQUENCE</scope>
</reference>
<feature type="region of interest" description="Disordered" evidence="1">
    <location>
        <begin position="179"/>
        <end position="388"/>
    </location>
</feature>
<dbReference type="Proteomes" id="UP001151760">
    <property type="component" value="Unassembled WGS sequence"/>
</dbReference>
<feature type="compositionally biased region" description="Acidic residues" evidence="1">
    <location>
        <begin position="270"/>
        <end position="281"/>
    </location>
</feature>
<evidence type="ECO:0000313" key="3">
    <source>
        <dbReference type="Proteomes" id="UP001151760"/>
    </source>
</evidence>
<feature type="compositionally biased region" description="Basic and acidic residues" evidence="1">
    <location>
        <begin position="282"/>
        <end position="293"/>
    </location>
</feature>
<reference evidence="2" key="2">
    <citation type="submission" date="2022-01" db="EMBL/GenBank/DDBJ databases">
        <authorList>
            <person name="Yamashiro T."/>
            <person name="Shiraishi A."/>
            <person name="Satake H."/>
            <person name="Nakayama K."/>
        </authorList>
    </citation>
    <scope>NUCLEOTIDE SEQUENCE</scope>
</reference>
<evidence type="ECO:0000256" key="1">
    <source>
        <dbReference type="SAM" id="MobiDB-lite"/>
    </source>
</evidence>
<accession>A0ABQ4XYR0</accession>
<dbReference type="EMBL" id="BQNB010009930">
    <property type="protein sequence ID" value="GJS70376.1"/>
    <property type="molecule type" value="Genomic_DNA"/>
</dbReference>
<keyword evidence="3" id="KW-1185">Reference proteome</keyword>
<feature type="region of interest" description="Disordered" evidence="1">
    <location>
        <begin position="451"/>
        <end position="471"/>
    </location>
</feature>
<feature type="compositionally biased region" description="Basic residues" evidence="1">
    <location>
        <begin position="206"/>
        <end position="216"/>
    </location>
</feature>
<evidence type="ECO:0000313" key="2">
    <source>
        <dbReference type="EMBL" id="GJS70376.1"/>
    </source>
</evidence>
<proteinExistence type="predicted"/>